<organism evidence="1 2">
    <name type="scientific">Nibricoccus aquaticus</name>
    <dbReference type="NCBI Taxonomy" id="2576891"/>
    <lineage>
        <taxon>Bacteria</taxon>
        <taxon>Pseudomonadati</taxon>
        <taxon>Verrucomicrobiota</taxon>
        <taxon>Opitutia</taxon>
        <taxon>Opitutales</taxon>
        <taxon>Opitutaceae</taxon>
        <taxon>Nibricoccus</taxon>
    </lineage>
</organism>
<dbReference type="RefSeq" id="WP_096057504.1">
    <property type="nucleotide sequence ID" value="NZ_CP023344.1"/>
</dbReference>
<dbReference type="KEGG" id="vbh:CMV30_19045"/>
<name>A0A290QB00_9BACT</name>
<keyword evidence="2" id="KW-1185">Reference proteome</keyword>
<reference evidence="1 2" key="1">
    <citation type="submission" date="2017-09" db="EMBL/GenBank/DDBJ databases">
        <title>Complete genome sequence of Verrucomicrobial strain HZ-65, isolated from freshwater.</title>
        <authorList>
            <person name="Choi A."/>
        </authorList>
    </citation>
    <scope>NUCLEOTIDE SEQUENCE [LARGE SCALE GENOMIC DNA]</scope>
    <source>
        <strain evidence="1 2">HZ-65</strain>
    </source>
</reference>
<evidence type="ECO:0000313" key="1">
    <source>
        <dbReference type="EMBL" id="ATC65875.1"/>
    </source>
</evidence>
<accession>A0A290QB00</accession>
<dbReference type="Proteomes" id="UP000217265">
    <property type="component" value="Chromosome"/>
</dbReference>
<gene>
    <name evidence="1" type="ORF">CMV30_19045</name>
</gene>
<proteinExistence type="predicted"/>
<evidence type="ECO:0000313" key="2">
    <source>
        <dbReference type="Proteomes" id="UP000217265"/>
    </source>
</evidence>
<dbReference type="AlphaFoldDB" id="A0A290QB00"/>
<dbReference type="EMBL" id="CP023344">
    <property type="protein sequence ID" value="ATC65875.1"/>
    <property type="molecule type" value="Genomic_DNA"/>
</dbReference>
<protein>
    <submittedName>
        <fullName evidence="1">Uncharacterized protein</fullName>
    </submittedName>
</protein>
<sequence>MSKKVWAFKPWGSDEPAPDFDVVKSFMDYTKRAASQEAEDAITAELEAEGFRYTADDVIKDNLSLFALANASKYRDLRARIESFYGLRRIGKIINEQNAEMLWGVFMAGVSSGTYNAYLRRDESLGREPQKEEIFAKIEAAYKLLGVRRKPRAKELIDLVPEGWKSSPANFANYVSQWWKCRQK</sequence>